<feature type="transmembrane region" description="Helical" evidence="1">
    <location>
        <begin position="128"/>
        <end position="148"/>
    </location>
</feature>
<evidence type="ECO:0000313" key="2">
    <source>
        <dbReference type="EMBL" id="CAK0786035.1"/>
    </source>
</evidence>
<organism evidence="2 3">
    <name type="scientific">Coccomyxa viridis</name>
    <dbReference type="NCBI Taxonomy" id="1274662"/>
    <lineage>
        <taxon>Eukaryota</taxon>
        <taxon>Viridiplantae</taxon>
        <taxon>Chlorophyta</taxon>
        <taxon>core chlorophytes</taxon>
        <taxon>Trebouxiophyceae</taxon>
        <taxon>Trebouxiophyceae incertae sedis</taxon>
        <taxon>Coccomyxaceae</taxon>
        <taxon>Coccomyxa</taxon>
    </lineage>
</organism>
<reference evidence="2 3" key="1">
    <citation type="submission" date="2023-10" db="EMBL/GenBank/DDBJ databases">
        <authorList>
            <person name="Maclean D."/>
            <person name="Macfadyen A."/>
        </authorList>
    </citation>
    <scope>NUCLEOTIDE SEQUENCE [LARGE SCALE GENOMIC DNA]</scope>
</reference>
<keyword evidence="1" id="KW-0472">Membrane</keyword>
<keyword evidence="1" id="KW-1133">Transmembrane helix</keyword>
<sequence length="663" mass="71349">MMFCLRNTTAPDHDGPLVLGSKTLRALGSSYWVGQLTEQEGPWVGPLYTSLILFYLAILLSKSGKGSPLKYLVVYYIVITGIVEIARVIWDVSRAALVIAALHNLAEWGIVGFACFSEPEALKSWWRSQVWILLVMQWILFAPTMYLVGMGEEITGLGCDWLLIFVWTRLYLMSDGRKREYVFYGLLGAGMHMLEILPLASLLLGLFNTPLIPACILIAITTPVTFWSYSKMVQGWQASRDPDLVSASQGSPSAITSYSTFVLLIIGAFAASTVTLVGPTLIIPACKPGIAMSAPGAMPPAPPSQFPGVSSLVHAWSGAAPLAGFGTNGPAAAAAAAGTTTCPSNEPMCESSVMLTGFTNVIAQPGMGKELLSMAATMPGAIRQEEGNIAYEISYGAGGSINWHETWSSIRSLYRSIYVYPTVGRVFFSERFRSLSQNHTVEGPFKTMLPCSQAEQEAKPTTASFSVLVNAPLECLWAKFEATDAALYPGVKNVTVLNPFLRKLDYDSYSKLVLRQAPPLPAVPQPPNGHSLAFYILEGGLVDTMCEMYKGQITLTPSMEGPSKTVLTYDATMVAKTASMTAQVNSFIADALVNDKLPHIQKMGKELCGRVPPASDLHSQIRRGATAASAPSSAGVSAQRYTATQPPQVYLPILAGHSLSALD</sequence>
<name>A0AAV1IJ29_9CHLO</name>
<keyword evidence="3" id="KW-1185">Reference proteome</keyword>
<feature type="transmembrane region" description="Helical" evidence="1">
    <location>
        <begin position="154"/>
        <end position="172"/>
    </location>
</feature>
<dbReference type="Proteomes" id="UP001314263">
    <property type="component" value="Unassembled WGS sequence"/>
</dbReference>
<feature type="transmembrane region" description="Helical" evidence="1">
    <location>
        <begin position="96"/>
        <end position="116"/>
    </location>
</feature>
<feature type="transmembrane region" description="Helical" evidence="1">
    <location>
        <begin position="261"/>
        <end position="283"/>
    </location>
</feature>
<gene>
    <name evidence="2" type="ORF">CVIRNUC_009248</name>
</gene>
<dbReference type="AlphaFoldDB" id="A0AAV1IJ29"/>
<proteinExistence type="predicted"/>
<accession>A0AAV1IJ29</accession>
<protein>
    <submittedName>
        <fullName evidence="2">Uncharacterized protein</fullName>
    </submittedName>
</protein>
<feature type="transmembrane region" description="Helical" evidence="1">
    <location>
        <begin position="72"/>
        <end position="90"/>
    </location>
</feature>
<keyword evidence="1" id="KW-0812">Transmembrane</keyword>
<evidence type="ECO:0000256" key="1">
    <source>
        <dbReference type="SAM" id="Phobius"/>
    </source>
</evidence>
<feature type="transmembrane region" description="Helical" evidence="1">
    <location>
        <begin position="181"/>
        <end position="205"/>
    </location>
</feature>
<feature type="transmembrane region" description="Helical" evidence="1">
    <location>
        <begin position="211"/>
        <end position="230"/>
    </location>
</feature>
<feature type="transmembrane region" description="Helical" evidence="1">
    <location>
        <begin position="43"/>
        <end position="60"/>
    </location>
</feature>
<comment type="caution">
    <text evidence="2">The sequence shown here is derived from an EMBL/GenBank/DDBJ whole genome shotgun (WGS) entry which is preliminary data.</text>
</comment>
<evidence type="ECO:0000313" key="3">
    <source>
        <dbReference type="Proteomes" id="UP001314263"/>
    </source>
</evidence>
<dbReference type="EMBL" id="CAUYUE010000013">
    <property type="protein sequence ID" value="CAK0786035.1"/>
    <property type="molecule type" value="Genomic_DNA"/>
</dbReference>